<gene>
    <name evidence="10" type="ORF">H9980_02560</name>
</gene>
<sequence length="515" mass="56243">MKNRLTKILDSKRFKLVLLLEGLIVGIASGFIIVGYRVCLSQGALWLNKILTFCKESIFTIALWFVILIILAKIVSKLVTFEPLISGSGIPQLEGELSGKIDANWWRVLICKFAGGFLSNIAGLALGREGPSIQLGAMTGKGIGHILKRNKTEERYLLTCGASAGLAAAFHAPLAGVMFALEEVHKHFSAPLLVSVMTSSIAADYVMSQLLGMDPVFNFNVVSTIPTNYYWMLLILGAVLGLLGAFYNKSLLYIQNLYSHFNLTPFKKLLIPFILAGVLGFTIPELIGNGDTLVDLLTEGKLTVSLILFFLIGKFLFAQISFGSGAPGGIFFPLLVIGCMIGGLMGNLAHIYLGLEAQYINNFVLLAMAGYFTAIVRAPVTGIILIFEMTGSLNHLLSIALVTIVAYIVADLLKAEPIYESLLTNLLKKRNFPIPQGVGEKVLLDFMIVPNCKLENCLLKEVDWPSQCLIVSLQRDGKEFIPRGDTYLKSGDSIIVMCDKAQESLIYDQVSELIS</sequence>
<feature type="transmembrane region" description="Helical" evidence="8">
    <location>
        <begin position="393"/>
        <end position="413"/>
    </location>
</feature>
<dbReference type="CDD" id="cd01031">
    <property type="entry name" value="EriC"/>
    <property type="match status" value="1"/>
</dbReference>
<evidence type="ECO:0000313" key="10">
    <source>
        <dbReference type="EMBL" id="HIX80838.1"/>
    </source>
</evidence>
<reference evidence="10" key="1">
    <citation type="journal article" date="2021" name="PeerJ">
        <title>Extensive microbial diversity within the chicken gut microbiome revealed by metagenomics and culture.</title>
        <authorList>
            <person name="Gilroy R."/>
            <person name="Ravi A."/>
            <person name="Getino M."/>
            <person name="Pursley I."/>
            <person name="Horton D.L."/>
            <person name="Alikhan N.F."/>
            <person name="Baker D."/>
            <person name="Gharbi K."/>
            <person name="Hall N."/>
            <person name="Watson M."/>
            <person name="Adriaenssens E.M."/>
            <person name="Foster-Nyarko E."/>
            <person name="Jarju S."/>
            <person name="Secka A."/>
            <person name="Antonio M."/>
            <person name="Oren A."/>
            <person name="Chaudhuri R.R."/>
            <person name="La Ragione R."/>
            <person name="Hildebrand F."/>
            <person name="Pallen M.J."/>
        </authorList>
    </citation>
    <scope>NUCLEOTIDE SEQUENCE</scope>
    <source>
        <strain evidence="10">ChiGjej1B1-14440</strain>
    </source>
</reference>
<feature type="transmembrane region" description="Helical" evidence="8">
    <location>
        <begin position="365"/>
        <end position="387"/>
    </location>
</feature>
<evidence type="ECO:0000256" key="1">
    <source>
        <dbReference type="ARBA" id="ARBA00004141"/>
    </source>
</evidence>
<dbReference type="GO" id="GO:0005886">
    <property type="term" value="C:plasma membrane"/>
    <property type="evidence" value="ECO:0007669"/>
    <property type="project" value="TreeGrafter"/>
</dbReference>
<feature type="transmembrane region" description="Helical" evidence="8">
    <location>
        <begin position="58"/>
        <end position="76"/>
    </location>
</feature>
<dbReference type="PANTHER" id="PTHR45711:SF6">
    <property type="entry name" value="CHLORIDE CHANNEL PROTEIN"/>
    <property type="match status" value="1"/>
</dbReference>
<keyword evidence="7" id="KW-0868">Chloride</keyword>
<comment type="subcellular location">
    <subcellularLocation>
        <location evidence="1">Membrane</location>
        <topology evidence="1">Multi-pass membrane protein</topology>
    </subcellularLocation>
</comment>
<dbReference type="Pfam" id="PF00654">
    <property type="entry name" value="Voltage_CLC"/>
    <property type="match status" value="1"/>
</dbReference>
<dbReference type="EMBL" id="DXET01000063">
    <property type="protein sequence ID" value="HIX80838.1"/>
    <property type="molecule type" value="Genomic_DNA"/>
</dbReference>
<evidence type="ECO:0000256" key="8">
    <source>
        <dbReference type="SAM" id="Phobius"/>
    </source>
</evidence>
<keyword evidence="3 8" id="KW-0812">Transmembrane</keyword>
<feature type="domain" description="RCK C-terminal" evidence="9">
    <location>
        <begin position="431"/>
        <end position="512"/>
    </location>
</feature>
<feature type="transmembrane region" description="Helical" evidence="8">
    <location>
        <begin position="156"/>
        <end position="181"/>
    </location>
</feature>
<protein>
    <submittedName>
        <fullName evidence="10">ClC family H(+)/Cl(-) exchange transporter</fullName>
    </submittedName>
</protein>
<dbReference type="Pfam" id="PF02080">
    <property type="entry name" value="TrkA_C"/>
    <property type="match status" value="1"/>
</dbReference>
<dbReference type="InterPro" id="IPR006037">
    <property type="entry name" value="RCK_C"/>
</dbReference>
<feature type="transmembrane region" description="Helical" evidence="8">
    <location>
        <begin position="269"/>
        <end position="288"/>
    </location>
</feature>
<accession>A0A9D1XJT0</accession>
<feature type="transmembrane region" description="Helical" evidence="8">
    <location>
        <begin position="228"/>
        <end position="249"/>
    </location>
</feature>
<dbReference type="PROSITE" id="PS51202">
    <property type="entry name" value="RCK_C"/>
    <property type="match status" value="1"/>
</dbReference>
<organism evidence="10 11">
    <name type="scientific">Candidatus Erysipelatoclostridium merdavium</name>
    <dbReference type="NCBI Taxonomy" id="2838566"/>
    <lineage>
        <taxon>Bacteria</taxon>
        <taxon>Bacillati</taxon>
        <taxon>Bacillota</taxon>
        <taxon>Erysipelotrichia</taxon>
        <taxon>Erysipelotrichales</taxon>
        <taxon>Erysipelotrichales incertae sedis</taxon>
    </lineage>
</organism>
<evidence type="ECO:0000256" key="3">
    <source>
        <dbReference type="ARBA" id="ARBA00022692"/>
    </source>
</evidence>
<evidence type="ECO:0000259" key="9">
    <source>
        <dbReference type="PROSITE" id="PS51202"/>
    </source>
</evidence>
<dbReference type="GO" id="GO:0005247">
    <property type="term" value="F:voltage-gated chloride channel activity"/>
    <property type="evidence" value="ECO:0007669"/>
    <property type="project" value="TreeGrafter"/>
</dbReference>
<dbReference type="InterPro" id="IPR036721">
    <property type="entry name" value="RCK_C_sf"/>
</dbReference>
<dbReference type="SUPFAM" id="SSF81340">
    <property type="entry name" value="Clc chloride channel"/>
    <property type="match status" value="1"/>
</dbReference>
<evidence type="ECO:0000313" key="11">
    <source>
        <dbReference type="Proteomes" id="UP000886724"/>
    </source>
</evidence>
<dbReference type="InterPro" id="IPR001807">
    <property type="entry name" value="ClC"/>
</dbReference>
<reference evidence="10" key="2">
    <citation type="submission" date="2021-04" db="EMBL/GenBank/DDBJ databases">
        <authorList>
            <person name="Gilroy R."/>
        </authorList>
    </citation>
    <scope>NUCLEOTIDE SEQUENCE</scope>
    <source>
        <strain evidence="10">ChiGjej1B1-14440</strain>
    </source>
</reference>
<dbReference type="PANTHER" id="PTHR45711">
    <property type="entry name" value="CHLORIDE CHANNEL PROTEIN"/>
    <property type="match status" value="1"/>
</dbReference>
<keyword evidence="2" id="KW-0813">Transport</keyword>
<feature type="transmembrane region" description="Helical" evidence="8">
    <location>
        <begin position="330"/>
        <end position="353"/>
    </location>
</feature>
<evidence type="ECO:0000256" key="5">
    <source>
        <dbReference type="ARBA" id="ARBA00023065"/>
    </source>
</evidence>
<keyword evidence="6 8" id="KW-0472">Membrane</keyword>
<dbReference type="SUPFAM" id="SSF116726">
    <property type="entry name" value="TrkA C-terminal domain-like"/>
    <property type="match status" value="1"/>
</dbReference>
<dbReference type="Proteomes" id="UP000886724">
    <property type="component" value="Unassembled WGS sequence"/>
</dbReference>
<feature type="transmembrane region" description="Helical" evidence="8">
    <location>
        <begin position="300"/>
        <end position="318"/>
    </location>
</feature>
<keyword evidence="5" id="KW-0406">Ion transport</keyword>
<dbReference type="GO" id="GO:0006813">
    <property type="term" value="P:potassium ion transport"/>
    <property type="evidence" value="ECO:0007669"/>
    <property type="project" value="InterPro"/>
</dbReference>
<dbReference type="Gene3D" id="3.30.70.1450">
    <property type="entry name" value="Regulator of K+ conductance, C-terminal domain"/>
    <property type="match status" value="1"/>
</dbReference>
<name>A0A9D1XJT0_9FIRM</name>
<proteinExistence type="predicted"/>
<keyword evidence="4 8" id="KW-1133">Transmembrane helix</keyword>
<dbReference type="Gene3D" id="1.10.3080.10">
    <property type="entry name" value="Clc chloride channel"/>
    <property type="match status" value="1"/>
</dbReference>
<evidence type="ECO:0000256" key="6">
    <source>
        <dbReference type="ARBA" id="ARBA00023136"/>
    </source>
</evidence>
<comment type="caution">
    <text evidence="10">The sequence shown here is derived from an EMBL/GenBank/DDBJ whole genome shotgun (WGS) entry which is preliminary data.</text>
</comment>
<evidence type="ECO:0000256" key="2">
    <source>
        <dbReference type="ARBA" id="ARBA00022448"/>
    </source>
</evidence>
<dbReference type="PRINTS" id="PR00762">
    <property type="entry name" value="CLCHANNEL"/>
</dbReference>
<evidence type="ECO:0000256" key="4">
    <source>
        <dbReference type="ARBA" id="ARBA00022989"/>
    </source>
</evidence>
<dbReference type="AlphaFoldDB" id="A0A9D1XJT0"/>
<dbReference type="InterPro" id="IPR014743">
    <property type="entry name" value="Cl-channel_core"/>
</dbReference>
<dbReference type="GO" id="GO:0008324">
    <property type="term" value="F:monoatomic cation transmembrane transporter activity"/>
    <property type="evidence" value="ECO:0007669"/>
    <property type="project" value="InterPro"/>
</dbReference>
<feature type="transmembrane region" description="Helical" evidence="8">
    <location>
        <begin position="16"/>
        <end position="38"/>
    </location>
</feature>
<evidence type="ECO:0000256" key="7">
    <source>
        <dbReference type="ARBA" id="ARBA00023214"/>
    </source>
</evidence>